<dbReference type="Proteomes" id="UP000000268">
    <property type="component" value="Plasmid pREB1"/>
</dbReference>
<protein>
    <submittedName>
        <fullName evidence="1">Uncharacterized protein</fullName>
    </submittedName>
</protein>
<proteinExistence type="predicted"/>
<dbReference type="HOGENOM" id="CLU_3210998_0_0_3"/>
<geneLocation type="plasmid" evidence="1 2">
    <name>pREB1</name>
</geneLocation>
<reference evidence="1 2" key="1">
    <citation type="journal article" date="2008" name="Proc. Natl. Acad. Sci. U.S.A.">
        <title>Niche adaptation and genome expansion in the chlorophyll d-producing cyanobacterium Acaryochloris marina.</title>
        <authorList>
            <person name="Swingley W.D."/>
            <person name="Chen M."/>
            <person name="Cheung P.C."/>
            <person name="Conrad A.L."/>
            <person name="Dejesa L.C."/>
            <person name="Hao J."/>
            <person name="Honchak B.M."/>
            <person name="Karbach L.E."/>
            <person name="Kurdoglu A."/>
            <person name="Lahiri S."/>
            <person name="Mastrian S.D."/>
            <person name="Miyashita H."/>
            <person name="Page L."/>
            <person name="Ramakrishna P."/>
            <person name="Satoh S."/>
            <person name="Sattley W.M."/>
            <person name="Shimada Y."/>
            <person name="Taylor H.L."/>
            <person name="Tomo T."/>
            <person name="Tsuchiya T."/>
            <person name="Wang Z.T."/>
            <person name="Raymond J."/>
            <person name="Mimuro M."/>
            <person name="Blankenship R.E."/>
            <person name="Touchman J.W."/>
        </authorList>
    </citation>
    <scope>NUCLEOTIDE SEQUENCE [LARGE SCALE GENOMIC DNA]</scope>
    <source>
        <strain evidence="2">MBIC 11017</strain>
        <plasmid evidence="2">Plasmid pREB1</plasmid>
    </source>
</reference>
<evidence type="ECO:0000313" key="2">
    <source>
        <dbReference type="Proteomes" id="UP000000268"/>
    </source>
</evidence>
<sequence length="44" mass="4569">MLTPHNLAQVFGITAALMDSPVGLQICAIRAADIPVPSTVPSHD</sequence>
<dbReference type="RefSeq" id="WP_012166692.1">
    <property type="nucleotide sequence ID" value="NC_009926.1"/>
</dbReference>
<dbReference type="EMBL" id="CP000838">
    <property type="protein sequence ID" value="ABW31696.1"/>
    <property type="molecule type" value="Genomic_DNA"/>
</dbReference>
<keyword evidence="1" id="KW-0614">Plasmid</keyword>
<dbReference type="AlphaFoldDB" id="A8ZKJ6"/>
<evidence type="ECO:0000313" key="1">
    <source>
        <dbReference type="EMBL" id="ABW31696.1"/>
    </source>
</evidence>
<keyword evidence="2" id="KW-1185">Reference proteome</keyword>
<organism evidence="1 2">
    <name type="scientific">Acaryochloris marina (strain MBIC 11017)</name>
    <dbReference type="NCBI Taxonomy" id="329726"/>
    <lineage>
        <taxon>Bacteria</taxon>
        <taxon>Bacillati</taxon>
        <taxon>Cyanobacteriota</taxon>
        <taxon>Cyanophyceae</taxon>
        <taxon>Acaryochloridales</taxon>
        <taxon>Acaryochloridaceae</taxon>
        <taxon>Acaryochloris</taxon>
    </lineage>
</organism>
<name>A8ZKJ6_ACAM1</name>
<gene>
    <name evidence="1" type="ordered locus">AM1_A0189</name>
</gene>
<accession>A8ZKJ6</accession>
<dbReference type="KEGG" id="amr:AM1_A0189"/>